<accession>A0A5B8S757</accession>
<dbReference type="PROSITE" id="PS51340">
    <property type="entry name" value="MOSC"/>
    <property type="match status" value="1"/>
</dbReference>
<dbReference type="AlphaFoldDB" id="A0A5B8S757"/>
<dbReference type="OrthoDB" id="9786134at2"/>
<organism evidence="2 3">
    <name type="scientific">Novosphingobium ginsenosidimutans</name>
    <dbReference type="NCBI Taxonomy" id="1176536"/>
    <lineage>
        <taxon>Bacteria</taxon>
        <taxon>Pseudomonadati</taxon>
        <taxon>Pseudomonadota</taxon>
        <taxon>Alphaproteobacteria</taxon>
        <taxon>Sphingomonadales</taxon>
        <taxon>Sphingomonadaceae</taxon>
        <taxon>Novosphingobium</taxon>
    </lineage>
</organism>
<dbReference type="RefSeq" id="WP_147090901.1">
    <property type="nucleotide sequence ID" value="NZ_BAABJD010000002.1"/>
</dbReference>
<dbReference type="KEGG" id="ngf:FRF71_12150"/>
<evidence type="ECO:0000259" key="1">
    <source>
        <dbReference type="PROSITE" id="PS51340"/>
    </source>
</evidence>
<sequence length="179" mass="18764">MGTIIALGRDGAHNFSKAAAERLHLITGFGVEGDAHAGITVKHRSRVAKDPHLPNLRQVHLIHTELLEELAGKGFQVAPGQLGENVTTRGIGLLQLSVGTRLRLGPDAVIEVTGLRNPCHQINGIALGLMDAVLDRAADGSLIRKCGIMAIVVASGMVSVGDVVALEHVPADHVRLGVV</sequence>
<reference evidence="2 3" key="1">
    <citation type="journal article" date="2013" name="J. Microbiol. Biotechnol.">
        <title>Novosphingobium ginsenosidimutans sp. nov., with the ability to convert ginsenoside.</title>
        <authorList>
            <person name="Kim J.K."/>
            <person name="He D."/>
            <person name="Liu Q.M."/>
            <person name="Park H.Y."/>
            <person name="Jung M.S."/>
            <person name="Yoon M.H."/>
            <person name="Kim S.C."/>
            <person name="Im W.T."/>
        </authorList>
    </citation>
    <scope>NUCLEOTIDE SEQUENCE [LARGE SCALE GENOMIC DNA]</scope>
    <source>
        <strain evidence="2 3">FW-6</strain>
    </source>
</reference>
<dbReference type="InterPro" id="IPR011037">
    <property type="entry name" value="Pyrv_Knase-like_insert_dom_sf"/>
</dbReference>
<dbReference type="EMBL" id="CP042345">
    <property type="protein sequence ID" value="QEA16822.1"/>
    <property type="molecule type" value="Genomic_DNA"/>
</dbReference>
<dbReference type="GO" id="GO:0003824">
    <property type="term" value="F:catalytic activity"/>
    <property type="evidence" value="ECO:0007669"/>
    <property type="project" value="InterPro"/>
</dbReference>
<evidence type="ECO:0000313" key="3">
    <source>
        <dbReference type="Proteomes" id="UP000321172"/>
    </source>
</evidence>
<dbReference type="Pfam" id="PF03473">
    <property type="entry name" value="MOSC"/>
    <property type="match status" value="1"/>
</dbReference>
<dbReference type="SUPFAM" id="SSF50800">
    <property type="entry name" value="PK beta-barrel domain-like"/>
    <property type="match status" value="1"/>
</dbReference>
<dbReference type="InterPro" id="IPR052716">
    <property type="entry name" value="MOSC_domain"/>
</dbReference>
<name>A0A5B8S757_9SPHN</name>
<proteinExistence type="predicted"/>
<dbReference type="InterPro" id="IPR005302">
    <property type="entry name" value="MoCF_Sase_C"/>
</dbReference>
<dbReference type="GO" id="GO:0030170">
    <property type="term" value="F:pyridoxal phosphate binding"/>
    <property type="evidence" value="ECO:0007669"/>
    <property type="project" value="InterPro"/>
</dbReference>
<dbReference type="PANTHER" id="PTHR36930:SF1">
    <property type="entry name" value="MOSC DOMAIN-CONTAINING PROTEIN"/>
    <property type="match status" value="1"/>
</dbReference>
<dbReference type="PANTHER" id="PTHR36930">
    <property type="entry name" value="METAL-SULFUR CLUSTER BIOSYNTHESIS PROTEINS YUAD-RELATED"/>
    <property type="match status" value="1"/>
</dbReference>
<feature type="domain" description="MOSC" evidence="1">
    <location>
        <begin position="18"/>
        <end position="167"/>
    </location>
</feature>
<gene>
    <name evidence="2" type="ORF">FRF71_12150</name>
</gene>
<protein>
    <submittedName>
        <fullName evidence="2">MOSC domain-containing protein</fullName>
    </submittedName>
</protein>
<evidence type="ECO:0000313" key="2">
    <source>
        <dbReference type="EMBL" id="QEA16822.1"/>
    </source>
</evidence>
<keyword evidence="3" id="KW-1185">Reference proteome</keyword>
<dbReference type="Proteomes" id="UP000321172">
    <property type="component" value="Chromosome"/>
</dbReference>
<dbReference type="Gene3D" id="2.40.33.20">
    <property type="entry name" value="PK beta-barrel domain-like"/>
    <property type="match status" value="1"/>
</dbReference>
<dbReference type="GO" id="GO:0030151">
    <property type="term" value="F:molybdenum ion binding"/>
    <property type="evidence" value="ECO:0007669"/>
    <property type="project" value="InterPro"/>
</dbReference>